<dbReference type="GO" id="GO:0020037">
    <property type="term" value="F:heme binding"/>
    <property type="evidence" value="ECO:0007669"/>
    <property type="project" value="InterPro"/>
</dbReference>
<dbReference type="GO" id="GO:0016705">
    <property type="term" value="F:oxidoreductase activity, acting on paired donors, with incorporation or reduction of molecular oxygen"/>
    <property type="evidence" value="ECO:0007669"/>
    <property type="project" value="InterPro"/>
</dbReference>
<dbReference type="InterPro" id="IPR001128">
    <property type="entry name" value="Cyt_P450"/>
</dbReference>
<keyword evidence="12 15" id="KW-0503">Monooxygenase</keyword>
<evidence type="ECO:0000256" key="2">
    <source>
        <dbReference type="ARBA" id="ARBA00003690"/>
    </source>
</evidence>
<dbReference type="PANTHER" id="PTHR24291:SF189">
    <property type="entry name" value="CYTOCHROME P450 4C3-RELATED"/>
    <property type="match status" value="1"/>
</dbReference>
<evidence type="ECO:0000256" key="14">
    <source>
        <dbReference type="PIRSR" id="PIRSR602401-1"/>
    </source>
</evidence>
<name>A0A1B0DHV7_PHLPP</name>
<comment type="cofactor">
    <cofactor evidence="1 14">
        <name>heme</name>
        <dbReference type="ChEBI" id="CHEBI:30413"/>
    </cofactor>
</comment>
<evidence type="ECO:0000256" key="8">
    <source>
        <dbReference type="ARBA" id="ARBA00022824"/>
    </source>
</evidence>
<proteinExistence type="inferred from homology"/>
<keyword evidence="9" id="KW-0492">Microsome</keyword>
<evidence type="ECO:0000256" key="10">
    <source>
        <dbReference type="ARBA" id="ARBA00023002"/>
    </source>
</evidence>
<dbReference type="PROSITE" id="PS00086">
    <property type="entry name" value="CYTOCHROME_P450"/>
    <property type="match status" value="1"/>
</dbReference>
<keyword evidence="11 14" id="KW-0408">Iron</keyword>
<evidence type="ECO:0000256" key="13">
    <source>
        <dbReference type="ARBA" id="ARBA00023136"/>
    </source>
</evidence>
<dbReference type="EMBL" id="AJVK01061653">
    <property type="status" value="NOT_ANNOTATED_CDS"/>
    <property type="molecule type" value="Genomic_DNA"/>
</dbReference>
<dbReference type="InterPro" id="IPR050196">
    <property type="entry name" value="Cytochrome_P450_Monoox"/>
</dbReference>
<dbReference type="Gene3D" id="1.10.630.10">
    <property type="entry name" value="Cytochrome P450"/>
    <property type="match status" value="1"/>
</dbReference>
<protein>
    <submittedName>
        <fullName evidence="16">Uncharacterized protein</fullName>
    </submittedName>
</protein>
<dbReference type="Pfam" id="PF00067">
    <property type="entry name" value="p450"/>
    <property type="match status" value="1"/>
</dbReference>
<evidence type="ECO:0000256" key="7">
    <source>
        <dbReference type="ARBA" id="ARBA00022723"/>
    </source>
</evidence>
<dbReference type="AlphaFoldDB" id="A0A1B0DHV7"/>
<keyword evidence="6 14" id="KW-0349">Heme</keyword>
<evidence type="ECO:0000256" key="9">
    <source>
        <dbReference type="ARBA" id="ARBA00022848"/>
    </source>
</evidence>
<evidence type="ECO:0000256" key="15">
    <source>
        <dbReference type="RuleBase" id="RU000461"/>
    </source>
</evidence>
<dbReference type="GO" id="GO:0005506">
    <property type="term" value="F:iron ion binding"/>
    <property type="evidence" value="ECO:0007669"/>
    <property type="project" value="InterPro"/>
</dbReference>
<organism evidence="16 17">
    <name type="scientific">Phlebotomus papatasi</name>
    <name type="common">Sandfly</name>
    <dbReference type="NCBI Taxonomy" id="29031"/>
    <lineage>
        <taxon>Eukaryota</taxon>
        <taxon>Metazoa</taxon>
        <taxon>Ecdysozoa</taxon>
        <taxon>Arthropoda</taxon>
        <taxon>Hexapoda</taxon>
        <taxon>Insecta</taxon>
        <taxon>Pterygota</taxon>
        <taxon>Neoptera</taxon>
        <taxon>Endopterygota</taxon>
        <taxon>Diptera</taxon>
        <taxon>Nematocera</taxon>
        <taxon>Psychodoidea</taxon>
        <taxon>Psychodidae</taxon>
        <taxon>Phlebotomus</taxon>
        <taxon>Phlebotomus</taxon>
    </lineage>
</organism>
<dbReference type="EnsemblMetazoa" id="PPAI007741-RA">
    <property type="protein sequence ID" value="PPAI007741-PA"/>
    <property type="gene ID" value="PPAI007741"/>
</dbReference>
<dbReference type="PRINTS" id="PR00463">
    <property type="entry name" value="EP450I"/>
</dbReference>
<keyword evidence="17" id="KW-1185">Reference proteome</keyword>
<keyword evidence="10 15" id="KW-0560">Oxidoreductase</keyword>
<keyword evidence="8" id="KW-0256">Endoplasmic reticulum</keyword>
<sequence>MGSKMNIQEGQNTEYLEGANNLMICMARRLLNPFYHLDVFYKFSSLYNLQESGKKIVLGFVNKVVQRKRAEFNASKVEVGWKRNDRLPQVHIDQLLRLADCGEKSFTEEDVITEAGTLILTGFESTALSVSYCVLMIAMHPDVQNRLHDEIMDILAGNSPDNLRYEDVKEFRYMEQVIKETLRLFPVVPLVARSVSAPFKLNDYKIPEGVNIVLAFMLMHRNKSLWGADAHIFDPEHFAQDRIERMHPYVFLPFSGGPRNCMGIKYAYLVMKIALVHLLYNFEFSTDLKLCDLKHRFEVTLKLVNKHMVRVKPRKSNILDSI</sequence>
<reference evidence="16" key="1">
    <citation type="submission" date="2022-08" db="UniProtKB">
        <authorList>
            <consortium name="EnsemblMetazoa"/>
        </authorList>
    </citation>
    <scope>IDENTIFICATION</scope>
    <source>
        <strain evidence="16">Israel</strain>
    </source>
</reference>
<evidence type="ECO:0000256" key="1">
    <source>
        <dbReference type="ARBA" id="ARBA00001971"/>
    </source>
</evidence>
<dbReference type="InterPro" id="IPR017972">
    <property type="entry name" value="Cyt_P450_CS"/>
</dbReference>
<evidence type="ECO:0000313" key="17">
    <source>
        <dbReference type="Proteomes" id="UP000092462"/>
    </source>
</evidence>
<keyword evidence="13" id="KW-0472">Membrane</keyword>
<comment type="function">
    <text evidence="2">May be involved in the metabolism of insect hormones and in the breakdown of synthetic insecticides.</text>
</comment>
<evidence type="ECO:0000313" key="16">
    <source>
        <dbReference type="EnsemblMetazoa" id="PPAI007741-PA"/>
    </source>
</evidence>
<evidence type="ECO:0000256" key="5">
    <source>
        <dbReference type="ARBA" id="ARBA00010617"/>
    </source>
</evidence>
<evidence type="ECO:0000256" key="4">
    <source>
        <dbReference type="ARBA" id="ARBA00004406"/>
    </source>
</evidence>
<comment type="similarity">
    <text evidence="5 15">Belongs to the cytochrome P450 family.</text>
</comment>
<accession>A0A1B0DHV7</accession>
<dbReference type="SUPFAM" id="SSF48264">
    <property type="entry name" value="Cytochrome P450"/>
    <property type="match status" value="1"/>
</dbReference>
<dbReference type="GO" id="GO:0005789">
    <property type="term" value="C:endoplasmic reticulum membrane"/>
    <property type="evidence" value="ECO:0007669"/>
    <property type="project" value="UniProtKB-SubCell"/>
</dbReference>
<dbReference type="PRINTS" id="PR00385">
    <property type="entry name" value="P450"/>
</dbReference>
<dbReference type="VEuPathDB" id="VectorBase:PPAI007741"/>
<evidence type="ECO:0000256" key="11">
    <source>
        <dbReference type="ARBA" id="ARBA00023004"/>
    </source>
</evidence>
<dbReference type="PANTHER" id="PTHR24291">
    <property type="entry name" value="CYTOCHROME P450 FAMILY 4"/>
    <property type="match status" value="1"/>
</dbReference>
<evidence type="ECO:0000256" key="12">
    <source>
        <dbReference type="ARBA" id="ARBA00023033"/>
    </source>
</evidence>
<dbReference type="GO" id="GO:0004497">
    <property type="term" value="F:monooxygenase activity"/>
    <property type="evidence" value="ECO:0007669"/>
    <property type="project" value="UniProtKB-KW"/>
</dbReference>
<comment type="subcellular location">
    <subcellularLocation>
        <location evidence="4">Endoplasmic reticulum membrane</location>
        <topology evidence="4">Peripheral membrane protein</topology>
    </subcellularLocation>
    <subcellularLocation>
        <location evidence="3">Microsome membrane</location>
        <topology evidence="3">Peripheral membrane protein</topology>
    </subcellularLocation>
</comment>
<evidence type="ECO:0000256" key="3">
    <source>
        <dbReference type="ARBA" id="ARBA00004174"/>
    </source>
</evidence>
<dbReference type="InterPro" id="IPR002401">
    <property type="entry name" value="Cyt_P450_E_grp-I"/>
</dbReference>
<dbReference type="Proteomes" id="UP000092462">
    <property type="component" value="Unassembled WGS sequence"/>
</dbReference>
<evidence type="ECO:0000256" key="6">
    <source>
        <dbReference type="ARBA" id="ARBA00022617"/>
    </source>
</evidence>
<keyword evidence="7 14" id="KW-0479">Metal-binding</keyword>
<dbReference type="VEuPathDB" id="VectorBase:PPAPM1_004664"/>
<feature type="binding site" description="axial binding residue" evidence="14">
    <location>
        <position position="261"/>
    </location>
    <ligand>
        <name>heme</name>
        <dbReference type="ChEBI" id="CHEBI:30413"/>
    </ligand>
    <ligandPart>
        <name>Fe</name>
        <dbReference type="ChEBI" id="CHEBI:18248"/>
    </ligandPart>
</feature>
<dbReference type="InterPro" id="IPR036396">
    <property type="entry name" value="Cyt_P450_sf"/>
</dbReference>